<organism evidence="1 2">
    <name type="scientific">Entomophthora muscae</name>
    <dbReference type="NCBI Taxonomy" id="34485"/>
    <lineage>
        <taxon>Eukaryota</taxon>
        <taxon>Fungi</taxon>
        <taxon>Fungi incertae sedis</taxon>
        <taxon>Zoopagomycota</taxon>
        <taxon>Entomophthoromycotina</taxon>
        <taxon>Entomophthoromycetes</taxon>
        <taxon>Entomophthorales</taxon>
        <taxon>Entomophthoraceae</taxon>
        <taxon>Entomophthora</taxon>
    </lineage>
</organism>
<feature type="non-terminal residue" evidence="1">
    <location>
        <position position="1"/>
    </location>
</feature>
<evidence type="ECO:0000313" key="1">
    <source>
        <dbReference type="EMBL" id="KAJ9059414.1"/>
    </source>
</evidence>
<gene>
    <name evidence="1" type="ORF">DSO57_1002412</name>
</gene>
<evidence type="ECO:0000313" key="2">
    <source>
        <dbReference type="Proteomes" id="UP001165960"/>
    </source>
</evidence>
<reference evidence="1" key="1">
    <citation type="submission" date="2022-04" db="EMBL/GenBank/DDBJ databases">
        <title>Genome of the entomopathogenic fungus Entomophthora muscae.</title>
        <authorList>
            <person name="Elya C."/>
            <person name="Lovett B.R."/>
            <person name="Lee E."/>
            <person name="Macias A.M."/>
            <person name="Hajek A.E."/>
            <person name="De Bivort B.L."/>
            <person name="Kasson M.T."/>
            <person name="De Fine Licht H.H."/>
            <person name="Stajich J.E."/>
        </authorList>
    </citation>
    <scope>NUCLEOTIDE SEQUENCE</scope>
    <source>
        <strain evidence="1">Berkeley</strain>
    </source>
</reference>
<comment type="caution">
    <text evidence="1">The sequence shown here is derived from an EMBL/GenBank/DDBJ whole genome shotgun (WGS) entry which is preliminary data.</text>
</comment>
<dbReference type="EMBL" id="QTSX02005685">
    <property type="protein sequence ID" value="KAJ9059414.1"/>
    <property type="molecule type" value="Genomic_DNA"/>
</dbReference>
<name>A0ACC2SAX2_9FUNG</name>
<dbReference type="Proteomes" id="UP001165960">
    <property type="component" value="Unassembled WGS sequence"/>
</dbReference>
<proteinExistence type="predicted"/>
<accession>A0ACC2SAX2</accession>
<sequence>AQTNSKNKSVQPITTQDPDLMETQDGFITPQCNSQKKMGTHQQDSLDALGVIDATTIQALEKRVPQANQE</sequence>
<protein>
    <submittedName>
        <fullName evidence="1">Uncharacterized protein</fullName>
    </submittedName>
</protein>
<keyword evidence="2" id="KW-1185">Reference proteome</keyword>